<dbReference type="AlphaFoldDB" id="A0A4Q7YJH8"/>
<evidence type="ECO:0000313" key="2">
    <source>
        <dbReference type="EMBL" id="RZU36933.1"/>
    </source>
</evidence>
<dbReference type="Gene3D" id="3.40.50.1820">
    <property type="entry name" value="alpha/beta hydrolase"/>
    <property type="match status" value="1"/>
</dbReference>
<evidence type="ECO:0000313" key="3">
    <source>
        <dbReference type="Proteomes" id="UP000292423"/>
    </source>
</evidence>
<dbReference type="InterPro" id="IPR029058">
    <property type="entry name" value="AB_hydrolase_fold"/>
</dbReference>
<dbReference type="Proteomes" id="UP000292423">
    <property type="component" value="Unassembled WGS sequence"/>
</dbReference>
<dbReference type="RefSeq" id="WP_130415550.1">
    <property type="nucleotide sequence ID" value="NZ_SHKX01000016.1"/>
</dbReference>
<proteinExistence type="predicted"/>
<dbReference type="OrthoDB" id="2086224at2"/>
<accession>A0A4Q7YJH8</accession>
<feature type="domain" description="AB hydrolase-1" evidence="1">
    <location>
        <begin position="67"/>
        <end position="300"/>
    </location>
</feature>
<dbReference type="PANTHER" id="PTHR46438">
    <property type="entry name" value="ALPHA/BETA-HYDROLASES SUPERFAMILY PROTEIN"/>
    <property type="match status" value="1"/>
</dbReference>
<dbReference type="PANTHER" id="PTHR46438:SF11">
    <property type="entry name" value="LIPASE-RELATED"/>
    <property type="match status" value="1"/>
</dbReference>
<sequence>MQTGKRILVVLLLVLVAVCAGVALTWAPDRPVSELQARWAQPPSSFIKIMGMEVHYRDEGPRDDPEPIVLLHGTSSSLHTWDGWAAGLSGKRRVIRFDLPGFGLTGPDPAGDYTMQHYVDFVDVMMTALGVTRYVVGGNSLGGEIAWECAIANPARVRKLILVDAAGYVPAGSMPIGFRVAQWPGINKISKYVLPRSMIETSLKQVYGDPSKVTPELVDRYYELTLREGNRAAVSARFAQSNKGSDEKKISKVAVPTLIIWGGQDRLIPPATAEMFHNDIPGSWVVMFDQLGHVPQEEGPSQTLDAVRQFLKITP</sequence>
<dbReference type="EMBL" id="SHKX01000016">
    <property type="protein sequence ID" value="RZU36933.1"/>
    <property type="molecule type" value="Genomic_DNA"/>
</dbReference>
<reference evidence="2 3" key="1">
    <citation type="submission" date="2019-02" db="EMBL/GenBank/DDBJ databases">
        <title>Genomic Encyclopedia of Type Strains, Phase IV (KMG-IV): sequencing the most valuable type-strain genomes for metagenomic binning, comparative biology and taxonomic classification.</title>
        <authorList>
            <person name="Goeker M."/>
        </authorList>
    </citation>
    <scope>NUCLEOTIDE SEQUENCE [LARGE SCALE GENOMIC DNA]</scope>
    <source>
        <strain evidence="2 3">DSM 105135</strain>
    </source>
</reference>
<protein>
    <submittedName>
        <fullName evidence="2">Pimeloyl-ACP methyl ester carboxylesterase</fullName>
    </submittedName>
</protein>
<evidence type="ECO:0000259" key="1">
    <source>
        <dbReference type="Pfam" id="PF00561"/>
    </source>
</evidence>
<dbReference type="SUPFAM" id="SSF53474">
    <property type="entry name" value="alpha/beta-Hydrolases"/>
    <property type="match status" value="1"/>
</dbReference>
<dbReference type="Pfam" id="PF00561">
    <property type="entry name" value="Abhydrolase_1"/>
    <property type="match status" value="1"/>
</dbReference>
<name>A0A4Q7YJH8_9GAMM</name>
<keyword evidence="3" id="KW-1185">Reference proteome</keyword>
<gene>
    <name evidence="2" type="ORF">EV700_3146</name>
</gene>
<dbReference type="PRINTS" id="PR00111">
    <property type="entry name" value="ABHYDROLASE"/>
</dbReference>
<comment type="caution">
    <text evidence="2">The sequence shown here is derived from an EMBL/GenBank/DDBJ whole genome shotgun (WGS) entry which is preliminary data.</text>
</comment>
<organism evidence="2 3">
    <name type="scientific">Fluviicoccus keumensis</name>
    <dbReference type="NCBI Taxonomy" id="1435465"/>
    <lineage>
        <taxon>Bacteria</taxon>
        <taxon>Pseudomonadati</taxon>
        <taxon>Pseudomonadota</taxon>
        <taxon>Gammaproteobacteria</taxon>
        <taxon>Moraxellales</taxon>
        <taxon>Moraxellaceae</taxon>
        <taxon>Fluviicoccus</taxon>
    </lineage>
</organism>
<dbReference type="InterPro" id="IPR000073">
    <property type="entry name" value="AB_hydrolase_1"/>
</dbReference>